<dbReference type="InterPro" id="IPR032092">
    <property type="entry name" value="PilW"/>
</dbReference>
<reference evidence="2 3" key="1">
    <citation type="journal article" date="2013" name="Genome Announc.">
        <title>Draft Genome Sequence of Methylophaga lonarensis MPLT, a Haloalkaliphilic (Non-Methane-Utilizing) Methylotroph.</title>
        <authorList>
            <person name="Shetty S.A."/>
            <person name="Marathe N.P."/>
            <person name="Munot H."/>
            <person name="Antony C.P."/>
            <person name="Dhotre D.P."/>
            <person name="Murrell J.C."/>
            <person name="Shouche Y.S."/>
        </authorList>
    </citation>
    <scope>NUCLEOTIDE SEQUENCE [LARGE SCALE GENOMIC DNA]</scope>
    <source>
        <strain evidence="2 3">MPL</strain>
    </source>
</reference>
<evidence type="ECO:0000256" key="1">
    <source>
        <dbReference type="SAM" id="Phobius"/>
    </source>
</evidence>
<keyword evidence="1" id="KW-0472">Membrane</keyword>
<feature type="transmembrane region" description="Helical" evidence="1">
    <location>
        <begin position="12"/>
        <end position="35"/>
    </location>
</feature>
<keyword evidence="1" id="KW-0812">Transmembrane</keyword>
<dbReference type="Proteomes" id="UP000012019">
    <property type="component" value="Unassembled WGS sequence"/>
</dbReference>
<comment type="caution">
    <text evidence="2">The sequence shown here is derived from an EMBL/GenBank/DDBJ whole genome shotgun (WGS) entry which is preliminary data.</text>
</comment>
<dbReference type="EMBL" id="APHR01000002">
    <property type="protein sequence ID" value="EMR14304.1"/>
    <property type="molecule type" value="Genomic_DNA"/>
</dbReference>
<dbReference type="eggNOG" id="COG4966">
    <property type="taxonomic scope" value="Bacteria"/>
</dbReference>
<protein>
    <submittedName>
        <fullName evidence="2">Type IV pilus assembly protein PilW</fullName>
    </submittedName>
</protein>
<name>M7PV44_9GAMM</name>
<dbReference type="AlphaFoldDB" id="M7PV44"/>
<proteinExistence type="predicted"/>
<evidence type="ECO:0000313" key="3">
    <source>
        <dbReference type="Proteomes" id="UP000012019"/>
    </source>
</evidence>
<organism evidence="2 3">
    <name type="scientific">Methylophaga lonarensis MPL</name>
    <dbReference type="NCBI Taxonomy" id="1286106"/>
    <lineage>
        <taxon>Bacteria</taxon>
        <taxon>Pseudomonadati</taxon>
        <taxon>Pseudomonadota</taxon>
        <taxon>Gammaproteobacteria</taxon>
        <taxon>Thiotrichales</taxon>
        <taxon>Piscirickettsiaceae</taxon>
        <taxon>Methylophaga</taxon>
    </lineage>
</organism>
<dbReference type="PATRIC" id="fig|1286106.3.peg.89"/>
<gene>
    <name evidence="2" type="ORF">MPL1_00447</name>
</gene>
<sequence length="313" mass="33911">MNGIKHLQKGLSLIELMVAIVIGLLLVAGVTQLFANNRQVYNVQDNRARMQENGRYALHALTEAIQRAGYIGCATRSGPNITNTLDSNPGFLEDFEISLQGNNASGPSNWTPSQDASISSPLSGNDIITVRTGIGSPIRVLDHDSSNQQIELGSNHGLAANDIVMVSDCLSAVILQIENVVGNNITYDADIDLQFDIPSAHITRLATRSLYIRTNPDGLPALYQRINNDAAQELVTGIENLQILFGEDTNQDGAANVYVSANTIGDWGDVVSVRVMLDATSIEDNVALQQRAEGDRRLSTSFQKTIALRNRLP</sequence>
<dbReference type="GO" id="GO:0043683">
    <property type="term" value="P:type IV pilus assembly"/>
    <property type="evidence" value="ECO:0007669"/>
    <property type="project" value="InterPro"/>
</dbReference>
<dbReference type="NCBIfam" id="TIGR02532">
    <property type="entry name" value="IV_pilin_GFxxxE"/>
    <property type="match status" value="1"/>
</dbReference>
<dbReference type="PROSITE" id="PS00409">
    <property type="entry name" value="PROKAR_NTER_METHYL"/>
    <property type="match status" value="1"/>
</dbReference>
<dbReference type="RefSeq" id="WP_009725157.1">
    <property type="nucleotide sequence ID" value="NZ_APHR01000002.1"/>
</dbReference>
<dbReference type="Pfam" id="PF07963">
    <property type="entry name" value="N_methyl"/>
    <property type="match status" value="1"/>
</dbReference>
<dbReference type="Pfam" id="PF16074">
    <property type="entry name" value="PilW"/>
    <property type="match status" value="1"/>
</dbReference>
<dbReference type="STRING" id="1286106.MPL1_00447"/>
<keyword evidence="3" id="KW-1185">Reference proteome</keyword>
<dbReference type="OrthoDB" id="5296662at2"/>
<keyword evidence="1" id="KW-1133">Transmembrane helix</keyword>
<evidence type="ECO:0000313" key="2">
    <source>
        <dbReference type="EMBL" id="EMR14304.1"/>
    </source>
</evidence>
<accession>M7PV44</accession>
<dbReference type="InterPro" id="IPR012902">
    <property type="entry name" value="N_methyl_site"/>
</dbReference>